<accession>A0ACC2VKH5</accession>
<organism evidence="1 2">
    <name type="scientific">Naganishia adeliensis</name>
    <dbReference type="NCBI Taxonomy" id="92952"/>
    <lineage>
        <taxon>Eukaryota</taxon>
        <taxon>Fungi</taxon>
        <taxon>Dikarya</taxon>
        <taxon>Basidiomycota</taxon>
        <taxon>Agaricomycotina</taxon>
        <taxon>Tremellomycetes</taxon>
        <taxon>Filobasidiales</taxon>
        <taxon>Filobasidiaceae</taxon>
        <taxon>Naganishia</taxon>
    </lineage>
</organism>
<reference evidence="1" key="1">
    <citation type="submission" date="2023-04" db="EMBL/GenBank/DDBJ databases">
        <title>Draft Genome sequencing of Naganishia species isolated from polar environments using Oxford Nanopore Technology.</title>
        <authorList>
            <person name="Leo P."/>
            <person name="Venkateswaran K."/>
        </authorList>
    </citation>
    <scope>NUCLEOTIDE SEQUENCE</scope>
    <source>
        <strain evidence="1">MNA-CCFEE 5262</strain>
    </source>
</reference>
<evidence type="ECO:0000313" key="1">
    <source>
        <dbReference type="EMBL" id="KAJ9099494.1"/>
    </source>
</evidence>
<dbReference type="Proteomes" id="UP001230649">
    <property type="component" value="Unassembled WGS sequence"/>
</dbReference>
<proteinExistence type="predicted"/>
<gene>
    <name evidence="1" type="ORF">QFC20_005706</name>
</gene>
<evidence type="ECO:0000313" key="2">
    <source>
        <dbReference type="Proteomes" id="UP001230649"/>
    </source>
</evidence>
<keyword evidence="2" id="KW-1185">Reference proteome</keyword>
<name>A0ACC2VKH5_9TREE</name>
<dbReference type="EMBL" id="JASBWS010000083">
    <property type="protein sequence ID" value="KAJ9099494.1"/>
    <property type="molecule type" value="Genomic_DNA"/>
</dbReference>
<protein>
    <submittedName>
        <fullName evidence="1">Uncharacterized protein</fullName>
    </submittedName>
</protein>
<sequence length="664" mass="75426">MSHVVERLDHPSSYKDHHARESREEREARLANSKTLYVGNLSFYTTEAQIYELFSQCADPTQGGGIKRIIMGLDRNTKTPCGFAFVEYYLHSEALASMRYISGTKLDERVIRCDLDPGYIEGRQFGRGKSGGQVRDEYREEYDGGRGGWGHDVLRRQNQAEKRLQGHYDTYASEVGGLGMAGADVPTGEGYERDNRKRGREEDDEDDDRIHNKFTFLKLGIQNNSASDSSLKADRPVSNSRSIPEAPPESKIFNIASMSDESYIPYGERPEWRDVEPVLQKDAQDGLVPIAYSAEYADAMNYFRAIVSKNERSDRVLDLTEHIIRRNPAHYTVWQYRMETLLQLHKDLQTELELMNEFAEENLKSYQVWHHRLTLITHLQPDLQGLRREIDFIHNSLMPDTKNYHTWAYLNWLYSHFSNLPESQGGNRFTEESWAEEITWCNNMLDSDFKFRGPSAAALIDEASPEGQGKIVPLDENTEEEGPIIGRGDGRNNSAWSWRWHLMIARNGAKPDPVVELEYALSQIRAIPHNASAWNYLRGAHKHFKIPLSQSLPAILPFTSIPVPSLVSAIPHNPPQLTTAANPDTPLPIPFALEWLADCESEQAVAGANSSSYERAAGIYQELAERWDVMRKTYWRYRQSDILRQGSAAGVEAVNGNQPAVASA</sequence>
<comment type="caution">
    <text evidence="1">The sequence shown here is derived from an EMBL/GenBank/DDBJ whole genome shotgun (WGS) entry which is preliminary data.</text>
</comment>